<feature type="binding site" evidence="10">
    <location>
        <position position="74"/>
    </location>
    <ligand>
        <name>Na(+)</name>
        <dbReference type="ChEBI" id="CHEBI:29101"/>
        <note>structural</note>
    </ligand>
</feature>
<dbReference type="InterPro" id="IPR003691">
    <property type="entry name" value="FluC"/>
</dbReference>
<evidence type="ECO:0000256" key="6">
    <source>
        <dbReference type="ARBA" id="ARBA00023303"/>
    </source>
</evidence>
<sequence length="122" mass="12474">MNLRTLLLVAVGAAAGALARYALGGLAARRVSSRMPLGTLLVNGAGGFVAGWLGSSAFVASPAIASLLVTGFCGGLTTFSTFAYETVIRFVEGSREEAWANVMWNVMLTVGAAALGGYLART</sequence>
<keyword evidence="12" id="KW-1185">Reference proteome</keyword>
<organism evidence="11 12">
    <name type="scientific">Limnochorda pilosa</name>
    <dbReference type="NCBI Taxonomy" id="1555112"/>
    <lineage>
        <taxon>Bacteria</taxon>
        <taxon>Bacillati</taxon>
        <taxon>Bacillota</taxon>
        <taxon>Limnochordia</taxon>
        <taxon>Limnochordales</taxon>
        <taxon>Limnochordaceae</taxon>
        <taxon>Limnochorda</taxon>
    </lineage>
</organism>
<dbReference type="GO" id="GO:0046872">
    <property type="term" value="F:metal ion binding"/>
    <property type="evidence" value="ECO:0007669"/>
    <property type="project" value="UniProtKB-KW"/>
</dbReference>
<keyword evidence="10" id="KW-0406">Ion transport</keyword>
<evidence type="ECO:0000256" key="4">
    <source>
        <dbReference type="ARBA" id="ARBA00022989"/>
    </source>
</evidence>
<evidence type="ECO:0000313" key="12">
    <source>
        <dbReference type="Proteomes" id="UP000065807"/>
    </source>
</evidence>
<feature type="binding site" evidence="10">
    <location>
        <position position="77"/>
    </location>
    <ligand>
        <name>Na(+)</name>
        <dbReference type="ChEBI" id="CHEBI:29101"/>
        <note>structural</note>
    </ligand>
</feature>
<evidence type="ECO:0000256" key="10">
    <source>
        <dbReference type="HAMAP-Rule" id="MF_00454"/>
    </source>
</evidence>
<evidence type="ECO:0000256" key="2">
    <source>
        <dbReference type="ARBA" id="ARBA00022475"/>
    </source>
</evidence>
<evidence type="ECO:0000256" key="1">
    <source>
        <dbReference type="ARBA" id="ARBA00004651"/>
    </source>
</evidence>
<proteinExistence type="inferred from homology"/>
<dbReference type="GO" id="GO:0140114">
    <property type="term" value="P:cellular detoxification of fluoride"/>
    <property type="evidence" value="ECO:0007669"/>
    <property type="project" value="UniProtKB-UniRule"/>
</dbReference>
<evidence type="ECO:0000256" key="8">
    <source>
        <dbReference type="ARBA" id="ARBA00035585"/>
    </source>
</evidence>
<gene>
    <name evidence="10" type="primary">fluC</name>
    <name evidence="10" type="synonym">crcB</name>
    <name evidence="11" type="ORF">LIP_2676</name>
</gene>
<name>A0A0K2SN15_LIMPI</name>
<dbReference type="GO" id="GO:0005886">
    <property type="term" value="C:plasma membrane"/>
    <property type="evidence" value="ECO:0007669"/>
    <property type="project" value="UniProtKB-SubCell"/>
</dbReference>
<keyword evidence="5 10" id="KW-0472">Membrane</keyword>
<evidence type="ECO:0000313" key="11">
    <source>
        <dbReference type="EMBL" id="BAS28506.1"/>
    </source>
</evidence>
<dbReference type="PANTHER" id="PTHR28259:SF1">
    <property type="entry name" value="FLUORIDE EXPORT PROTEIN 1-RELATED"/>
    <property type="match status" value="1"/>
</dbReference>
<evidence type="ECO:0000256" key="5">
    <source>
        <dbReference type="ARBA" id="ARBA00023136"/>
    </source>
</evidence>
<dbReference type="OrthoDB" id="9815830at2"/>
<feature type="transmembrane region" description="Helical" evidence="10">
    <location>
        <begin position="40"/>
        <end position="60"/>
    </location>
</feature>
<comment type="similarity">
    <text evidence="7 10">Belongs to the fluoride channel Fluc/FEX (TC 1.A.43) family.</text>
</comment>
<comment type="function">
    <text evidence="9 10">Fluoride-specific ion channel. Important for reducing fluoride concentration in the cell, thus reducing its toxicity.</text>
</comment>
<protein>
    <recommendedName>
        <fullName evidence="10">Fluoride-specific ion channel FluC</fullName>
    </recommendedName>
</protein>
<dbReference type="Pfam" id="PF02537">
    <property type="entry name" value="CRCB"/>
    <property type="match status" value="1"/>
</dbReference>
<keyword evidence="10" id="KW-0915">Sodium</keyword>
<dbReference type="Proteomes" id="UP000065807">
    <property type="component" value="Chromosome"/>
</dbReference>
<dbReference type="RefSeq" id="WP_068138959.1">
    <property type="nucleotide sequence ID" value="NZ_AP014924.1"/>
</dbReference>
<comment type="activity regulation">
    <text evidence="10">Na(+) is not transported, but it plays an essential structural role and its presence is essential for fluoride channel function.</text>
</comment>
<evidence type="ECO:0000256" key="3">
    <source>
        <dbReference type="ARBA" id="ARBA00022692"/>
    </source>
</evidence>
<accession>A0A0K2SN15</accession>
<keyword evidence="10" id="KW-0813">Transport</keyword>
<dbReference type="PANTHER" id="PTHR28259">
    <property type="entry name" value="FLUORIDE EXPORT PROTEIN 1-RELATED"/>
    <property type="match status" value="1"/>
</dbReference>
<comment type="catalytic activity">
    <reaction evidence="8">
        <text>fluoride(in) = fluoride(out)</text>
        <dbReference type="Rhea" id="RHEA:76159"/>
        <dbReference type="ChEBI" id="CHEBI:17051"/>
    </reaction>
    <physiologicalReaction direction="left-to-right" evidence="8">
        <dbReference type="Rhea" id="RHEA:76160"/>
    </physiologicalReaction>
</comment>
<dbReference type="AlphaFoldDB" id="A0A0K2SN15"/>
<dbReference type="HAMAP" id="MF_00454">
    <property type="entry name" value="FluC"/>
    <property type="match status" value="1"/>
</dbReference>
<evidence type="ECO:0000256" key="7">
    <source>
        <dbReference type="ARBA" id="ARBA00035120"/>
    </source>
</evidence>
<reference evidence="12" key="2">
    <citation type="journal article" date="2016" name="Int. J. Syst. Evol. Microbiol.">
        <title>Complete genome sequence and cell structure of Limnochorda pilosa, a Gram-negative spore-former within the phylum Firmicutes.</title>
        <authorList>
            <person name="Watanabe M."/>
            <person name="Kojima H."/>
            <person name="Fukui M."/>
        </authorList>
    </citation>
    <scope>NUCLEOTIDE SEQUENCE [LARGE SCALE GENOMIC DNA]</scope>
    <source>
        <strain evidence="12">HC45</strain>
    </source>
</reference>
<evidence type="ECO:0000256" key="9">
    <source>
        <dbReference type="ARBA" id="ARBA00049940"/>
    </source>
</evidence>
<dbReference type="STRING" id="1555112.LIP_2676"/>
<dbReference type="EMBL" id="AP014924">
    <property type="protein sequence ID" value="BAS28506.1"/>
    <property type="molecule type" value="Genomic_DNA"/>
</dbReference>
<dbReference type="GO" id="GO:0062054">
    <property type="term" value="F:fluoride channel activity"/>
    <property type="evidence" value="ECO:0007669"/>
    <property type="project" value="UniProtKB-UniRule"/>
</dbReference>
<keyword evidence="10" id="KW-0479">Metal-binding</keyword>
<feature type="transmembrane region" description="Helical" evidence="10">
    <location>
        <begin position="67"/>
        <end position="90"/>
    </location>
</feature>
<feature type="transmembrane region" description="Helical" evidence="10">
    <location>
        <begin position="102"/>
        <end position="120"/>
    </location>
</feature>
<dbReference type="KEGG" id="lpil:LIP_2676"/>
<keyword evidence="3 10" id="KW-0812">Transmembrane</keyword>
<keyword evidence="6 10" id="KW-0407">Ion channel</keyword>
<keyword evidence="2 10" id="KW-1003">Cell membrane</keyword>
<keyword evidence="4 10" id="KW-1133">Transmembrane helix</keyword>
<comment type="subcellular location">
    <subcellularLocation>
        <location evidence="1 10">Cell membrane</location>
        <topology evidence="1 10">Multi-pass membrane protein</topology>
    </subcellularLocation>
</comment>
<reference evidence="12" key="1">
    <citation type="submission" date="2015-07" db="EMBL/GenBank/DDBJ databases">
        <title>Complete genome sequence and phylogenetic analysis of Limnochorda pilosa.</title>
        <authorList>
            <person name="Watanabe M."/>
            <person name="Kojima H."/>
            <person name="Fukui M."/>
        </authorList>
    </citation>
    <scope>NUCLEOTIDE SEQUENCE [LARGE SCALE GENOMIC DNA]</scope>
    <source>
        <strain evidence="12">HC45</strain>
    </source>
</reference>